<reference evidence="9 10" key="1">
    <citation type="submission" date="2016-10" db="EMBL/GenBank/DDBJ databases">
        <authorList>
            <person name="de Groot N.N."/>
        </authorList>
    </citation>
    <scope>NUCLEOTIDE SEQUENCE [LARGE SCALE GENOMIC DNA]</scope>
    <source>
        <strain evidence="9 10">DSM 43941</strain>
    </source>
</reference>
<dbReference type="InterPro" id="IPR013324">
    <property type="entry name" value="RNA_pol_sigma_r3/r4-like"/>
</dbReference>
<feature type="domain" description="RNA polymerase sigma-70 region 2" evidence="7">
    <location>
        <begin position="21"/>
        <end position="85"/>
    </location>
</feature>
<dbReference type="AlphaFoldDB" id="A0A1H2C8K1"/>
<dbReference type="Pfam" id="PF04545">
    <property type="entry name" value="Sigma70_r4"/>
    <property type="match status" value="1"/>
</dbReference>
<dbReference type="PROSITE" id="PS01063">
    <property type="entry name" value="SIGMA70_ECF"/>
    <property type="match status" value="1"/>
</dbReference>
<dbReference type="GO" id="GO:0003677">
    <property type="term" value="F:DNA binding"/>
    <property type="evidence" value="ECO:0007669"/>
    <property type="project" value="UniProtKB-KW"/>
</dbReference>
<accession>A0A1H2C8K1</accession>
<evidence type="ECO:0000256" key="2">
    <source>
        <dbReference type="ARBA" id="ARBA00023015"/>
    </source>
</evidence>
<evidence type="ECO:0000313" key="10">
    <source>
        <dbReference type="Proteomes" id="UP000198688"/>
    </source>
</evidence>
<dbReference type="CDD" id="cd06171">
    <property type="entry name" value="Sigma70_r4"/>
    <property type="match status" value="1"/>
</dbReference>
<name>A0A1H2C8K1_9ACTN</name>
<keyword evidence="2 6" id="KW-0805">Transcription regulation</keyword>
<feature type="domain" description="RNA polymerase sigma-70 region 4" evidence="8">
    <location>
        <begin position="119"/>
        <end position="167"/>
    </location>
</feature>
<gene>
    <name evidence="9" type="ORF">SAMN04489716_5345</name>
</gene>
<proteinExistence type="inferred from homology"/>
<sequence length="175" mass="19519">MDVREQVPIDGDAWLRSVQAEHGPAVYRYLSGLTLGDRAAAEDLLQETLLRAWRHHPMLSRDPAGVRAWLFRVARNLVIDVGRARRIRPPEMSPPDLAQVPAAGDAMERVLTADVVREALRRLSPAHRAVLVELYFTESQAVDVAARLGVPEGTVKSRAHYALRALRDVMKAMES</sequence>
<evidence type="ECO:0000313" key="9">
    <source>
        <dbReference type="EMBL" id="SDT66396.1"/>
    </source>
</evidence>
<dbReference type="Gene3D" id="1.10.10.10">
    <property type="entry name" value="Winged helix-like DNA-binding domain superfamily/Winged helix DNA-binding domain"/>
    <property type="match status" value="1"/>
</dbReference>
<organism evidence="9 10">
    <name type="scientific">Actinoplanes derwentensis</name>
    <dbReference type="NCBI Taxonomy" id="113562"/>
    <lineage>
        <taxon>Bacteria</taxon>
        <taxon>Bacillati</taxon>
        <taxon>Actinomycetota</taxon>
        <taxon>Actinomycetes</taxon>
        <taxon>Micromonosporales</taxon>
        <taxon>Micromonosporaceae</taxon>
        <taxon>Actinoplanes</taxon>
    </lineage>
</organism>
<dbReference type="PANTHER" id="PTHR43133:SF52">
    <property type="entry name" value="ECF RNA POLYMERASE SIGMA FACTOR SIGL"/>
    <property type="match status" value="1"/>
</dbReference>
<dbReference type="STRING" id="113562.SAMN04489716_5345"/>
<dbReference type="SUPFAM" id="SSF88946">
    <property type="entry name" value="Sigma2 domain of RNA polymerase sigma factors"/>
    <property type="match status" value="1"/>
</dbReference>
<dbReference type="GO" id="GO:0006352">
    <property type="term" value="P:DNA-templated transcription initiation"/>
    <property type="evidence" value="ECO:0007669"/>
    <property type="project" value="InterPro"/>
</dbReference>
<evidence type="ECO:0000256" key="1">
    <source>
        <dbReference type="ARBA" id="ARBA00010641"/>
    </source>
</evidence>
<dbReference type="PANTHER" id="PTHR43133">
    <property type="entry name" value="RNA POLYMERASE ECF-TYPE SIGMA FACTO"/>
    <property type="match status" value="1"/>
</dbReference>
<dbReference type="InterPro" id="IPR007630">
    <property type="entry name" value="RNA_pol_sigma70_r4"/>
</dbReference>
<dbReference type="RefSeq" id="WP_231953517.1">
    <property type="nucleotide sequence ID" value="NZ_BOMJ01000034.1"/>
</dbReference>
<dbReference type="InterPro" id="IPR036388">
    <property type="entry name" value="WH-like_DNA-bd_sf"/>
</dbReference>
<evidence type="ECO:0000259" key="8">
    <source>
        <dbReference type="Pfam" id="PF04545"/>
    </source>
</evidence>
<dbReference type="InterPro" id="IPR014284">
    <property type="entry name" value="RNA_pol_sigma-70_dom"/>
</dbReference>
<comment type="similarity">
    <text evidence="1 6">Belongs to the sigma-70 factor family. ECF subfamily.</text>
</comment>
<dbReference type="SUPFAM" id="SSF88659">
    <property type="entry name" value="Sigma3 and sigma4 domains of RNA polymerase sigma factors"/>
    <property type="match status" value="1"/>
</dbReference>
<dbReference type="NCBIfam" id="TIGR02937">
    <property type="entry name" value="sigma70-ECF"/>
    <property type="match status" value="1"/>
</dbReference>
<dbReference type="Pfam" id="PF04542">
    <property type="entry name" value="Sigma70_r2"/>
    <property type="match status" value="1"/>
</dbReference>
<dbReference type="GO" id="GO:0016987">
    <property type="term" value="F:sigma factor activity"/>
    <property type="evidence" value="ECO:0007669"/>
    <property type="project" value="UniProtKB-KW"/>
</dbReference>
<dbReference type="InterPro" id="IPR007627">
    <property type="entry name" value="RNA_pol_sigma70_r2"/>
</dbReference>
<dbReference type="Gene3D" id="1.10.1740.10">
    <property type="match status" value="1"/>
</dbReference>
<dbReference type="InterPro" id="IPR013325">
    <property type="entry name" value="RNA_pol_sigma_r2"/>
</dbReference>
<evidence type="ECO:0000256" key="4">
    <source>
        <dbReference type="ARBA" id="ARBA00023125"/>
    </source>
</evidence>
<keyword evidence="3 6" id="KW-0731">Sigma factor</keyword>
<evidence type="ECO:0000256" key="3">
    <source>
        <dbReference type="ARBA" id="ARBA00023082"/>
    </source>
</evidence>
<protein>
    <recommendedName>
        <fullName evidence="6">RNA polymerase sigma factor</fullName>
    </recommendedName>
</protein>
<dbReference type="Proteomes" id="UP000198688">
    <property type="component" value="Chromosome I"/>
</dbReference>
<keyword evidence="5 6" id="KW-0804">Transcription</keyword>
<evidence type="ECO:0000259" key="7">
    <source>
        <dbReference type="Pfam" id="PF04542"/>
    </source>
</evidence>
<dbReference type="InterPro" id="IPR039425">
    <property type="entry name" value="RNA_pol_sigma-70-like"/>
</dbReference>
<dbReference type="InterPro" id="IPR000838">
    <property type="entry name" value="RNA_pol_sigma70_ECF_CS"/>
</dbReference>
<dbReference type="EMBL" id="LT629758">
    <property type="protein sequence ID" value="SDT66396.1"/>
    <property type="molecule type" value="Genomic_DNA"/>
</dbReference>
<evidence type="ECO:0000256" key="6">
    <source>
        <dbReference type="RuleBase" id="RU000716"/>
    </source>
</evidence>
<keyword evidence="4 6" id="KW-0238">DNA-binding</keyword>
<keyword evidence="10" id="KW-1185">Reference proteome</keyword>
<evidence type="ECO:0000256" key="5">
    <source>
        <dbReference type="ARBA" id="ARBA00023163"/>
    </source>
</evidence>